<dbReference type="PANTHER" id="PTHR13114:SF7">
    <property type="entry name" value="MEDIATOR OF RNA POLYMERASE II TRANSCRIPTION SUBUNIT 17"/>
    <property type="match status" value="1"/>
</dbReference>
<name>A0A5N5HGG3_9ROSA</name>
<dbReference type="Proteomes" id="UP000327157">
    <property type="component" value="Chromosome 16"/>
</dbReference>
<evidence type="ECO:0000256" key="2">
    <source>
        <dbReference type="ARBA" id="ARBA00005635"/>
    </source>
</evidence>
<proteinExistence type="inferred from homology"/>
<keyword evidence="4" id="KW-0804">Transcription</keyword>
<comment type="similarity">
    <text evidence="2">Belongs to the Mediator complex subunit 17 family.</text>
</comment>
<evidence type="ECO:0000313" key="6">
    <source>
        <dbReference type="EMBL" id="KAB2625291.1"/>
    </source>
</evidence>
<dbReference type="InterPro" id="IPR019313">
    <property type="entry name" value="Mediator_Med17"/>
</dbReference>
<dbReference type="OrthoDB" id="1750579at2759"/>
<evidence type="ECO:0000256" key="3">
    <source>
        <dbReference type="ARBA" id="ARBA00023015"/>
    </source>
</evidence>
<evidence type="ECO:0000256" key="1">
    <source>
        <dbReference type="ARBA" id="ARBA00004123"/>
    </source>
</evidence>
<reference evidence="7" key="2">
    <citation type="submission" date="2019-10" db="EMBL/GenBank/DDBJ databases">
        <title>A de novo genome assembly of a pear dwarfing rootstock.</title>
        <authorList>
            <person name="Wang F."/>
            <person name="Wang J."/>
            <person name="Li S."/>
            <person name="Zhang Y."/>
            <person name="Fang M."/>
            <person name="Ma L."/>
            <person name="Zhao Y."/>
            <person name="Jiang S."/>
        </authorList>
    </citation>
    <scope>NUCLEOTIDE SEQUENCE [LARGE SCALE GENOMIC DNA]</scope>
</reference>
<dbReference type="GO" id="GO:0016592">
    <property type="term" value="C:mediator complex"/>
    <property type="evidence" value="ECO:0007669"/>
    <property type="project" value="InterPro"/>
</dbReference>
<sequence>MNKSKGSRLLSCYDEKRHNLIRRINFAWAVESDENKKQKKSSKESAVTQWQWQSIVENIQLAHQELSKQMML</sequence>
<dbReference type="AlphaFoldDB" id="A0A5N5HGG3"/>
<evidence type="ECO:0000256" key="4">
    <source>
        <dbReference type="ARBA" id="ARBA00023163"/>
    </source>
</evidence>
<keyword evidence="5" id="KW-0539">Nucleus</keyword>
<dbReference type="GO" id="GO:0006357">
    <property type="term" value="P:regulation of transcription by RNA polymerase II"/>
    <property type="evidence" value="ECO:0007669"/>
    <property type="project" value="InterPro"/>
</dbReference>
<accession>A0A5N5HGG3</accession>
<dbReference type="PANTHER" id="PTHR13114">
    <property type="entry name" value="MEDIATOR OF RNA POLYMERASE II TRANSCRIPTION SUBUNIT 17"/>
    <property type="match status" value="1"/>
</dbReference>
<evidence type="ECO:0000313" key="7">
    <source>
        <dbReference type="Proteomes" id="UP000327157"/>
    </source>
</evidence>
<protein>
    <submittedName>
        <fullName evidence="6">Uncharacterized protein</fullName>
    </submittedName>
</protein>
<dbReference type="GO" id="GO:0070847">
    <property type="term" value="C:core mediator complex"/>
    <property type="evidence" value="ECO:0007669"/>
    <property type="project" value="TreeGrafter"/>
</dbReference>
<keyword evidence="3" id="KW-0805">Transcription regulation</keyword>
<reference evidence="6 7" key="1">
    <citation type="submission" date="2019-09" db="EMBL/GenBank/DDBJ databases">
        <authorList>
            <person name="Ou C."/>
        </authorList>
    </citation>
    <scope>NUCLEOTIDE SEQUENCE [LARGE SCALE GENOMIC DNA]</scope>
    <source>
        <strain evidence="6">S2</strain>
        <tissue evidence="6">Leaf</tissue>
    </source>
</reference>
<reference evidence="6 7" key="3">
    <citation type="submission" date="2019-11" db="EMBL/GenBank/DDBJ databases">
        <title>A de novo genome assembly of a pear dwarfing rootstock.</title>
        <authorList>
            <person name="Wang F."/>
            <person name="Wang J."/>
            <person name="Li S."/>
            <person name="Zhang Y."/>
            <person name="Fang M."/>
            <person name="Ma L."/>
            <person name="Zhao Y."/>
            <person name="Jiang S."/>
        </authorList>
    </citation>
    <scope>NUCLEOTIDE SEQUENCE [LARGE SCALE GENOMIC DNA]</scope>
    <source>
        <strain evidence="6">S2</strain>
        <tissue evidence="6">Leaf</tissue>
    </source>
</reference>
<gene>
    <name evidence="6" type="ORF">D8674_016951</name>
</gene>
<evidence type="ECO:0000256" key="5">
    <source>
        <dbReference type="ARBA" id="ARBA00023242"/>
    </source>
</evidence>
<comment type="subcellular location">
    <subcellularLocation>
        <location evidence="1">Nucleus</location>
    </subcellularLocation>
</comment>
<keyword evidence="7" id="KW-1185">Reference proteome</keyword>
<dbReference type="GO" id="GO:0003712">
    <property type="term" value="F:transcription coregulator activity"/>
    <property type="evidence" value="ECO:0007669"/>
    <property type="project" value="InterPro"/>
</dbReference>
<organism evidence="6 7">
    <name type="scientific">Pyrus ussuriensis x Pyrus communis</name>
    <dbReference type="NCBI Taxonomy" id="2448454"/>
    <lineage>
        <taxon>Eukaryota</taxon>
        <taxon>Viridiplantae</taxon>
        <taxon>Streptophyta</taxon>
        <taxon>Embryophyta</taxon>
        <taxon>Tracheophyta</taxon>
        <taxon>Spermatophyta</taxon>
        <taxon>Magnoliopsida</taxon>
        <taxon>eudicotyledons</taxon>
        <taxon>Gunneridae</taxon>
        <taxon>Pentapetalae</taxon>
        <taxon>rosids</taxon>
        <taxon>fabids</taxon>
        <taxon>Rosales</taxon>
        <taxon>Rosaceae</taxon>
        <taxon>Amygdaloideae</taxon>
        <taxon>Maleae</taxon>
        <taxon>Pyrus</taxon>
    </lineage>
</organism>
<dbReference type="EMBL" id="SMOL01000160">
    <property type="protein sequence ID" value="KAB2625291.1"/>
    <property type="molecule type" value="Genomic_DNA"/>
</dbReference>
<comment type="caution">
    <text evidence="6">The sequence shown here is derived from an EMBL/GenBank/DDBJ whole genome shotgun (WGS) entry which is preliminary data.</text>
</comment>